<reference evidence="17" key="3">
    <citation type="submission" date="2025-08" db="UniProtKB">
        <authorList>
            <consortium name="Ensembl"/>
        </authorList>
    </citation>
    <scope>IDENTIFICATION</scope>
</reference>
<dbReference type="GO" id="GO:0006954">
    <property type="term" value="P:inflammatory response"/>
    <property type="evidence" value="ECO:0007669"/>
    <property type="project" value="UniProtKB-UniRule"/>
</dbReference>
<keyword evidence="6" id="KW-0732">Signal</keyword>
<dbReference type="SUPFAM" id="SSF52200">
    <property type="entry name" value="Toll/Interleukin receptor TIR domain"/>
    <property type="match status" value="1"/>
</dbReference>
<name>A0A3B1IJC0_ASTMX</name>
<dbReference type="GeneTree" id="ENSGT00940000166529"/>
<evidence type="ECO:0000256" key="8">
    <source>
        <dbReference type="ARBA" id="ARBA00022859"/>
    </source>
</evidence>
<reference evidence="18" key="2">
    <citation type="journal article" date="2014" name="Nat. Commun.">
        <title>The cavefish genome reveals candidate genes for eye loss.</title>
        <authorList>
            <person name="McGaugh S.E."/>
            <person name="Gross J.B."/>
            <person name="Aken B."/>
            <person name="Blin M."/>
            <person name="Borowsky R."/>
            <person name="Chalopin D."/>
            <person name="Hinaux H."/>
            <person name="Jeffery W.R."/>
            <person name="Keene A."/>
            <person name="Ma L."/>
            <person name="Minx P."/>
            <person name="Murphy D."/>
            <person name="O'Quin K.E."/>
            <person name="Retaux S."/>
            <person name="Rohner N."/>
            <person name="Searle S.M."/>
            <person name="Stahl B.A."/>
            <person name="Tabin C."/>
            <person name="Volff J.N."/>
            <person name="Yoshizawa M."/>
            <person name="Warren W.C."/>
        </authorList>
    </citation>
    <scope>NUCLEOTIDE SEQUENCE [LARGE SCALE GENOMIC DNA]</scope>
    <source>
        <strain evidence="18">female</strain>
    </source>
</reference>
<accession>A0A3B1IJC0</accession>
<reference evidence="18" key="1">
    <citation type="submission" date="2013-03" db="EMBL/GenBank/DDBJ databases">
        <authorList>
            <person name="Jeffery W."/>
            <person name="Warren W."/>
            <person name="Wilson R.K."/>
        </authorList>
    </citation>
    <scope>NUCLEOTIDE SEQUENCE</scope>
    <source>
        <strain evidence="18">female</strain>
    </source>
</reference>
<dbReference type="Ensembl" id="ENSAMXT00000053231.1">
    <property type="protein sequence ID" value="ENSAMXP00000029816.1"/>
    <property type="gene ID" value="ENSAMXG00000020215.2"/>
</dbReference>
<feature type="domain" description="LRRCT" evidence="16">
    <location>
        <begin position="640"/>
        <end position="692"/>
    </location>
</feature>
<dbReference type="InterPro" id="IPR035897">
    <property type="entry name" value="Toll_tir_struct_dom_sf"/>
</dbReference>
<dbReference type="AlphaFoldDB" id="A0A3B1IJC0"/>
<evidence type="ECO:0000256" key="7">
    <source>
        <dbReference type="ARBA" id="ARBA00022737"/>
    </source>
</evidence>
<keyword evidence="12" id="KW-0325">Glycoprotein</keyword>
<dbReference type="Proteomes" id="UP000018467">
    <property type="component" value="Unassembled WGS sequence"/>
</dbReference>
<dbReference type="Bgee" id="ENSAMXG00000020215">
    <property type="expression patterns" value="Expressed in pharyngeal gill and 14 other cell types or tissues"/>
</dbReference>
<evidence type="ECO:0000259" key="16">
    <source>
        <dbReference type="SMART" id="SM00082"/>
    </source>
</evidence>
<evidence type="ECO:0000256" key="2">
    <source>
        <dbReference type="ARBA" id="ARBA00009634"/>
    </source>
</evidence>
<evidence type="ECO:0000256" key="10">
    <source>
        <dbReference type="ARBA" id="ARBA00023136"/>
    </source>
</evidence>
<dbReference type="GO" id="GO:0002224">
    <property type="term" value="P:toll-like receptor signaling pathway"/>
    <property type="evidence" value="ECO:0007669"/>
    <property type="project" value="InterPro"/>
</dbReference>
<proteinExistence type="inferred from homology"/>
<keyword evidence="18" id="KW-1185">Reference proteome</keyword>
<keyword evidence="3 14" id="KW-0399">Innate immunity</keyword>
<dbReference type="SMART" id="SM00082">
    <property type="entry name" value="LRRCT"/>
    <property type="match status" value="1"/>
</dbReference>
<feature type="transmembrane region" description="Helical" evidence="15">
    <location>
        <begin position="695"/>
        <end position="718"/>
    </location>
</feature>
<keyword evidence="13 14" id="KW-0395">Inflammatory response</keyword>
<keyword evidence="8 14" id="KW-0391">Immunity</keyword>
<dbReference type="InterPro" id="IPR000483">
    <property type="entry name" value="Cys-rich_flank_reg_C"/>
</dbReference>
<organism evidence="17 18">
    <name type="scientific">Astyanax mexicanus</name>
    <name type="common">Blind cave fish</name>
    <name type="synonym">Astyanax fasciatus mexicanus</name>
    <dbReference type="NCBI Taxonomy" id="7994"/>
    <lineage>
        <taxon>Eukaryota</taxon>
        <taxon>Metazoa</taxon>
        <taxon>Chordata</taxon>
        <taxon>Craniata</taxon>
        <taxon>Vertebrata</taxon>
        <taxon>Euteleostomi</taxon>
        <taxon>Actinopterygii</taxon>
        <taxon>Neopterygii</taxon>
        <taxon>Teleostei</taxon>
        <taxon>Ostariophysi</taxon>
        <taxon>Characiformes</taxon>
        <taxon>Characoidei</taxon>
        <taxon>Acestrorhamphidae</taxon>
        <taxon>Acestrorhamphinae</taxon>
        <taxon>Astyanax</taxon>
    </lineage>
</organism>
<dbReference type="InterPro" id="IPR032675">
    <property type="entry name" value="LRR_dom_sf"/>
</dbReference>
<comment type="similarity">
    <text evidence="2 14">Belongs to the Toll-like receptor family.</text>
</comment>
<evidence type="ECO:0000256" key="3">
    <source>
        <dbReference type="ARBA" id="ARBA00022588"/>
    </source>
</evidence>
<keyword evidence="11 14" id="KW-0675">Receptor</keyword>
<protein>
    <submittedName>
        <fullName evidence="17">Toll-like receptor 3</fullName>
    </submittedName>
</protein>
<dbReference type="SMART" id="SM00369">
    <property type="entry name" value="LRR_TYP"/>
    <property type="match status" value="16"/>
</dbReference>
<keyword evidence="4" id="KW-0433">Leucine-rich repeat</keyword>
<evidence type="ECO:0000256" key="9">
    <source>
        <dbReference type="ARBA" id="ARBA00022989"/>
    </source>
</evidence>
<evidence type="ECO:0000256" key="6">
    <source>
        <dbReference type="ARBA" id="ARBA00022729"/>
    </source>
</evidence>
<dbReference type="InterPro" id="IPR003591">
    <property type="entry name" value="Leu-rich_rpt_typical-subtyp"/>
</dbReference>
<evidence type="ECO:0000256" key="1">
    <source>
        <dbReference type="ARBA" id="ARBA00004479"/>
    </source>
</evidence>
<dbReference type="Pfam" id="PF13855">
    <property type="entry name" value="LRR_8"/>
    <property type="match status" value="6"/>
</dbReference>
<dbReference type="PANTHER" id="PTHR24365:SF524">
    <property type="entry name" value="TOLL-LIKE RECEPTOR 3"/>
    <property type="match status" value="1"/>
</dbReference>
<evidence type="ECO:0000256" key="13">
    <source>
        <dbReference type="ARBA" id="ARBA00023198"/>
    </source>
</evidence>
<evidence type="ECO:0000313" key="18">
    <source>
        <dbReference type="Proteomes" id="UP000018467"/>
    </source>
</evidence>
<dbReference type="FunFam" id="3.80.10.10:FF:000137">
    <property type="entry name" value="Toll-like receptor 3"/>
    <property type="match status" value="1"/>
</dbReference>
<dbReference type="GO" id="GO:0004888">
    <property type="term" value="F:transmembrane signaling receptor activity"/>
    <property type="evidence" value="ECO:0007669"/>
    <property type="project" value="InterPro"/>
</dbReference>
<dbReference type="GO" id="GO:0045087">
    <property type="term" value="P:innate immune response"/>
    <property type="evidence" value="ECO:0007669"/>
    <property type="project" value="UniProtKB-UniRule"/>
</dbReference>
<dbReference type="PIRSF" id="PIRSF037595">
    <property type="entry name" value="Toll-like_receptor"/>
    <property type="match status" value="1"/>
</dbReference>
<dbReference type="PANTHER" id="PTHR24365">
    <property type="entry name" value="TOLL-LIKE RECEPTOR"/>
    <property type="match status" value="1"/>
</dbReference>
<dbReference type="PRINTS" id="PR00019">
    <property type="entry name" value="LEURICHRPT"/>
</dbReference>
<keyword evidence="10 15" id="KW-0472">Membrane</keyword>
<dbReference type="SUPFAM" id="SSF52058">
    <property type="entry name" value="L domain-like"/>
    <property type="match status" value="2"/>
</dbReference>
<dbReference type="SMART" id="SM00365">
    <property type="entry name" value="LRR_SD22"/>
    <property type="match status" value="3"/>
</dbReference>
<evidence type="ECO:0000256" key="4">
    <source>
        <dbReference type="ARBA" id="ARBA00022614"/>
    </source>
</evidence>
<evidence type="ECO:0000256" key="15">
    <source>
        <dbReference type="SAM" id="Phobius"/>
    </source>
</evidence>
<dbReference type="Pfam" id="PF17968">
    <property type="entry name" value="Tlr3_TMD"/>
    <property type="match status" value="1"/>
</dbReference>
<keyword evidence="7" id="KW-0677">Repeat</keyword>
<dbReference type="STRING" id="7994.ENSAMXP00000029816"/>
<comment type="subcellular location">
    <subcellularLocation>
        <location evidence="1">Membrane</location>
        <topology evidence="1">Single-pass type I membrane protein</topology>
    </subcellularLocation>
</comment>
<dbReference type="PROSITE" id="PS51450">
    <property type="entry name" value="LRR"/>
    <property type="match status" value="4"/>
</dbReference>
<dbReference type="InterPro" id="IPR041015">
    <property type="entry name" value="TLR3_TMD"/>
</dbReference>
<dbReference type="InterPro" id="IPR001611">
    <property type="entry name" value="Leu-rich_rpt"/>
</dbReference>
<evidence type="ECO:0000313" key="17">
    <source>
        <dbReference type="Ensembl" id="ENSAMXP00000029816.1"/>
    </source>
</evidence>
<evidence type="ECO:0000256" key="11">
    <source>
        <dbReference type="ARBA" id="ARBA00023170"/>
    </source>
</evidence>
<reference evidence="17" key="4">
    <citation type="submission" date="2025-09" db="UniProtKB">
        <authorList>
            <consortium name="Ensembl"/>
        </authorList>
    </citation>
    <scope>IDENTIFICATION</scope>
</reference>
<dbReference type="GO" id="GO:0005886">
    <property type="term" value="C:plasma membrane"/>
    <property type="evidence" value="ECO:0007669"/>
    <property type="project" value="TreeGrafter"/>
</dbReference>
<dbReference type="InParanoid" id="A0A3B1IJC0"/>
<dbReference type="Gene3D" id="3.80.10.10">
    <property type="entry name" value="Ribonuclease Inhibitor"/>
    <property type="match status" value="1"/>
</dbReference>
<keyword evidence="9 15" id="KW-1133">Transmembrane helix</keyword>
<evidence type="ECO:0000256" key="5">
    <source>
        <dbReference type="ARBA" id="ARBA00022692"/>
    </source>
</evidence>
<dbReference type="InterPro" id="IPR017241">
    <property type="entry name" value="Toll-like_receptor"/>
</dbReference>
<keyword evidence="5 15" id="KW-0812">Transmembrane</keyword>
<evidence type="ECO:0000256" key="14">
    <source>
        <dbReference type="PIRNR" id="PIRNR037595"/>
    </source>
</evidence>
<dbReference type="Pfam" id="PF00560">
    <property type="entry name" value="LRR_1"/>
    <property type="match status" value="1"/>
</dbReference>
<evidence type="ECO:0000256" key="12">
    <source>
        <dbReference type="ARBA" id="ARBA00023180"/>
    </source>
</evidence>
<sequence>MEVGWSSSTLPLFVLCCDSFPHKTTCTIKEGKADCSHMNLNNVPPGLPPDISTLDMSHNRLKVLDPGALSRYPSLEHLDVSYNSIMGLGPGLCDALPRLQHLSVQRNQVLHLTATELRNCSRLTHLDLSDNRLKLIGEPFSVLKSLTWLDVSRNKLITAGLGTKPQLPSLVTLILSGNDFTTLKTDDFSFLSSSPSFRVLGLSSLPLKKVEHGCFKPVSALTDLVLDGCNLNTLLTKVCDELSDTSVRNLTLRSTLQTVLKNITFKGLLKTNLTMLDLSSNKISKIDDGTFQWLPLLESLSLENNNIKHLTKDTFMGLKSVTQLNLQKALVKTKAAYPIIDDFSFQPLVKLEHLFMRDTSFRDITENMFAGLPSLRTLDLSWSKAGLKTISNTTFASLQGSPLQVLNLTRMALTKLDPGAFSCLGNLTTLVLKYNFISQDLTGEEFRGLNSIREIYLSLNQQKISLTHRSFIHVPTLRVLMLGRALTGTLDMEPSPFRPLTNLTVLDLSNNNIANFNSGLLEGLYHLKVLKMQHNNLARLWKDANPGGPVLFLKDTQNLSVLELDYNGLDEIPLKALRGLFHLNELSLSGNLLNYMHGSIFNDLQALRYLRMEKNLLTSVLMGTFSVPLSNLSELHMEHNPFDCTCESIQWFSDWLNSTNTSVPERTSSYICNTPAAYFNRSVLDFQTNSCKDLLLFQGLYTFSSTMVLGLMAIAFLVHFQGWRIQFFWNIAVNRTLGMKGSRYEQMVEDRYDHDAYVIHAPDDKPWVERSLLPLENENFSFFLEDRDAVPEYRNHHMTFNTVLQLVHPQWTQGLVHIRVPAARQLLRYLSRERIHHKLTVMILYTTPYLHLECYIL</sequence>